<dbReference type="RefSeq" id="WP_129221300.1">
    <property type="nucleotide sequence ID" value="NZ_QYBC01000021.1"/>
</dbReference>
<organism evidence="1 2">
    <name type="scientific">Lichenibacterium ramalinae</name>
    <dbReference type="NCBI Taxonomy" id="2316527"/>
    <lineage>
        <taxon>Bacteria</taxon>
        <taxon>Pseudomonadati</taxon>
        <taxon>Pseudomonadota</taxon>
        <taxon>Alphaproteobacteria</taxon>
        <taxon>Hyphomicrobiales</taxon>
        <taxon>Lichenihabitantaceae</taxon>
        <taxon>Lichenibacterium</taxon>
    </lineage>
</organism>
<keyword evidence="2" id="KW-1185">Reference proteome</keyword>
<sequence length="583" mass="60645">MMRTVIHRSGDAAGGELRPRTLRLLRSSTLTLLLVAGASAARAQSVTVAVDRTSFVPLAPHFSGANISSPDTPVEFGDAAVRAFVKPLQPGILRWPGGTVNDVFDWQTGLIPSPEGSATSRGRPGVPTPIDILRDVYAQDPTAPFNKQIARAVSDLQPILAGKGGNPLGDRSSGFAGFATALGAPFVVVVNATTDTVASAERLAFAVAHRRLPVVAFELVNEPYFLQIPGSAGPIVLPAGSPPVSGPYADGGDYLTKMKPYRDALKRGFAAAGLDPARAVVAIGGGYAADGSSRNRTWMADLAAYTQAHGAWWDAVAYHFYPPESDGDDFGQKRAYANDALAIGTDPFIAAYRAANWSAGKRLLVTEFDTTLNDRTIQGSVYGGVFTAEYVARMSRYGEVADVMLHELFSSSDGIGLPRAAIDGTGDWKSELTAAGQSGQTLDTTGRIQGLFYTVQVLALGLADAAVNASDMTYGTTVTGATGTVPTRTATLPAVFAQAYHGRDGSLHVLVTNKGDSPKLLTLAVDGQVVSTPLSVDTLAPTNGDPGQKNTASAQPVAVAHAALGGSVTIPGYSITHLVLAAP</sequence>
<evidence type="ECO:0000313" key="2">
    <source>
        <dbReference type="Proteomes" id="UP000289411"/>
    </source>
</evidence>
<dbReference type="OrthoDB" id="9758333at2"/>
<accession>A0A4Q2R942</accession>
<gene>
    <name evidence="1" type="ORF">D3272_21660</name>
</gene>
<reference evidence="1 2" key="1">
    <citation type="submission" date="2018-09" db="EMBL/GenBank/DDBJ databases">
        <authorList>
            <person name="Grouzdev D.S."/>
            <person name="Krutkina M.S."/>
        </authorList>
    </citation>
    <scope>NUCLEOTIDE SEQUENCE [LARGE SCALE GENOMIC DNA]</scope>
    <source>
        <strain evidence="1 2">RmlP001</strain>
    </source>
</reference>
<comment type="caution">
    <text evidence="1">The sequence shown here is derived from an EMBL/GenBank/DDBJ whole genome shotgun (WGS) entry which is preliminary data.</text>
</comment>
<evidence type="ECO:0000313" key="1">
    <source>
        <dbReference type="EMBL" id="RYB02289.1"/>
    </source>
</evidence>
<dbReference type="Gene3D" id="2.60.40.1180">
    <property type="entry name" value="Golgi alpha-mannosidase II"/>
    <property type="match status" value="1"/>
</dbReference>
<dbReference type="AlphaFoldDB" id="A0A4Q2R942"/>
<dbReference type="SUPFAM" id="SSF51445">
    <property type="entry name" value="(Trans)glycosidases"/>
    <property type="match status" value="1"/>
</dbReference>
<proteinExistence type="predicted"/>
<dbReference type="Proteomes" id="UP000289411">
    <property type="component" value="Unassembled WGS sequence"/>
</dbReference>
<dbReference type="EMBL" id="QYBC01000021">
    <property type="protein sequence ID" value="RYB02289.1"/>
    <property type="molecule type" value="Genomic_DNA"/>
</dbReference>
<evidence type="ECO:0008006" key="3">
    <source>
        <dbReference type="Google" id="ProtNLM"/>
    </source>
</evidence>
<name>A0A4Q2R942_9HYPH</name>
<dbReference type="InterPro" id="IPR013780">
    <property type="entry name" value="Glyco_hydro_b"/>
</dbReference>
<dbReference type="Gene3D" id="3.20.20.80">
    <property type="entry name" value="Glycosidases"/>
    <property type="match status" value="1"/>
</dbReference>
<dbReference type="InterPro" id="IPR017853">
    <property type="entry name" value="GH"/>
</dbReference>
<reference evidence="1 2" key="2">
    <citation type="submission" date="2019-02" db="EMBL/GenBank/DDBJ databases">
        <title>'Lichenibacterium ramalinii' gen. nov. sp. nov., 'Lichenibacterium minor' gen. nov. sp. nov.</title>
        <authorList>
            <person name="Pankratov T."/>
        </authorList>
    </citation>
    <scope>NUCLEOTIDE SEQUENCE [LARGE SCALE GENOMIC DNA]</scope>
    <source>
        <strain evidence="1 2">RmlP001</strain>
    </source>
</reference>
<protein>
    <recommendedName>
        <fullName evidence="3">Alpha-L-arabinofuranosidase</fullName>
    </recommendedName>
</protein>